<gene>
    <name evidence="2" type="ORF">BB561_004286</name>
</gene>
<dbReference type="EMBL" id="MBFR01000190">
    <property type="protein sequence ID" value="PVU91647.1"/>
    <property type="molecule type" value="Genomic_DNA"/>
</dbReference>
<evidence type="ECO:0000313" key="3">
    <source>
        <dbReference type="Proteomes" id="UP000245383"/>
    </source>
</evidence>
<dbReference type="AlphaFoldDB" id="A0A2T9YH40"/>
<accession>A0A2T9YH40</accession>
<sequence length="113" mass="13138">MQKVPDNIAKILGKKNSKSAYYLTFEGKTKKIEISDNELEVLKKHKTAKKLFLPYNQLLLAGKADCQSLSKAEGLQQKKMGYTRRRRSERDQREKELHSRNNTQNKILLVTVF</sequence>
<protein>
    <submittedName>
        <fullName evidence="2">Uncharacterized protein</fullName>
    </submittedName>
</protein>
<proteinExistence type="predicted"/>
<reference evidence="2 3" key="1">
    <citation type="journal article" date="2018" name="MBio">
        <title>Comparative Genomics Reveals the Core Gene Toolbox for the Fungus-Insect Symbiosis.</title>
        <authorList>
            <person name="Wang Y."/>
            <person name="Stata M."/>
            <person name="Wang W."/>
            <person name="Stajich J.E."/>
            <person name="White M.M."/>
            <person name="Moncalvo J.M."/>
        </authorList>
    </citation>
    <scope>NUCLEOTIDE SEQUENCE [LARGE SCALE GENOMIC DNA]</scope>
    <source>
        <strain evidence="2 3">SWE-8-4</strain>
    </source>
</reference>
<feature type="compositionally biased region" description="Basic and acidic residues" evidence="1">
    <location>
        <begin position="88"/>
        <end position="99"/>
    </location>
</feature>
<evidence type="ECO:0000256" key="1">
    <source>
        <dbReference type="SAM" id="MobiDB-lite"/>
    </source>
</evidence>
<organism evidence="2 3">
    <name type="scientific">Smittium simulii</name>
    <dbReference type="NCBI Taxonomy" id="133385"/>
    <lineage>
        <taxon>Eukaryota</taxon>
        <taxon>Fungi</taxon>
        <taxon>Fungi incertae sedis</taxon>
        <taxon>Zoopagomycota</taxon>
        <taxon>Kickxellomycotina</taxon>
        <taxon>Harpellomycetes</taxon>
        <taxon>Harpellales</taxon>
        <taxon>Legeriomycetaceae</taxon>
        <taxon>Smittium</taxon>
    </lineage>
</organism>
<dbReference type="Proteomes" id="UP000245383">
    <property type="component" value="Unassembled WGS sequence"/>
</dbReference>
<comment type="caution">
    <text evidence="2">The sequence shown here is derived from an EMBL/GenBank/DDBJ whole genome shotgun (WGS) entry which is preliminary data.</text>
</comment>
<feature type="region of interest" description="Disordered" evidence="1">
    <location>
        <begin position="72"/>
        <end position="103"/>
    </location>
</feature>
<name>A0A2T9YH40_9FUNG</name>
<keyword evidence="3" id="KW-1185">Reference proteome</keyword>
<evidence type="ECO:0000313" key="2">
    <source>
        <dbReference type="EMBL" id="PVU91647.1"/>
    </source>
</evidence>